<accession>A0A915HQZ3</accession>
<dbReference type="Proteomes" id="UP000887565">
    <property type="component" value="Unplaced"/>
</dbReference>
<organism evidence="1 2">
    <name type="scientific">Romanomermis culicivorax</name>
    <name type="common">Nematode worm</name>
    <dbReference type="NCBI Taxonomy" id="13658"/>
    <lineage>
        <taxon>Eukaryota</taxon>
        <taxon>Metazoa</taxon>
        <taxon>Ecdysozoa</taxon>
        <taxon>Nematoda</taxon>
        <taxon>Enoplea</taxon>
        <taxon>Dorylaimia</taxon>
        <taxon>Mermithida</taxon>
        <taxon>Mermithoidea</taxon>
        <taxon>Mermithidae</taxon>
        <taxon>Romanomermis</taxon>
    </lineage>
</organism>
<evidence type="ECO:0000313" key="2">
    <source>
        <dbReference type="WBParaSite" id="nRc.2.0.1.t04149-RA"/>
    </source>
</evidence>
<sequence length="249" mass="29695">MQSSYFLKIRLNLDYKICLSECTSSNEGRLLLAGLKPWLFICDSNNERKLELFLRCFWTNSDKMEKMCNRQMTNINYALQDLINLKTWRSFQFRQLCQYLNEHDKCYGRSVHKFCGLQEFNFIKDLSEINNATLLEIFRFDPTLARKLPPECVNKRTEILFRKNITVTTTMMMIKNFGPRNGLKRVHDYEYMDFESKHVRKNSGNTMIGDTTIFKIAADNRLQFVHFEVIDETLSRERFKEKQTKLRLA</sequence>
<dbReference type="WBParaSite" id="nRc.2.0.1.t04149-RA">
    <property type="protein sequence ID" value="nRc.2.0.1.t04149-RA"/>
    <property type="gene ID" value="nRc.2.0.1.g04149"/>
</dbReference>
<reference evidence="2" key="1">
    <citation type="submission" date="2022-11" db="UniProtKB">
        <authorList>
            <consortium name="WormBaseParasite"/>
        </authorList>
    </citation>
    <scope>IDENTIFICATION</scope>
</reference>
<name>A0A915HQZ3_ROMCU</name>
<keyword evidence="1" id="KW-1185">Reference proteome</keyword>
<protein>
    <submittedName>
        <fullName evidence="2">DUF38 domain-containing protein</fullName>
    </submittedName>
</protein>
<dbReference type="AlphaFoldDB" id="A0A915HQZ3"/>
<evidence type="ECO:0000313" key="1">
    <source>
        <dbReference type="Proteomes" id="UP000887565"/>
    </source>
</evidence>
<proteinExistence type="predicted"/>